<keyword evidence="6" id="KW-0408">Iron</keyword>
<evidence type="ECO:0000256" key="5">
    <source>
        <dbReference type="ARBA" id="ARBA00023002"/>
    </source>
</evidence>
<sequence>MHCAIQNAEALDGAHLMQVLWQDGTKSLFPAVWLRDNCQCPDCYLDSAKARKLLLEALDVNIGIKGLTFDRKKVHITWPNDHYSEFEADWLKKRCFSQEAREKLQRQLFLPECQYWGSKFQLPTLDFEDVLKDDEQAYKWLSSLKKIGIVRLTGASDRRGEILKLGKRIGFLYLTFYGSLTVLMARSRRTRYCQALFSVRALSLVWLLSHHLHMAFPLGPCTPGISSSIYKDTSPIGLGPHP</sequence>
<evidence type="ECO:0000313" key="8">
    <source>
        <dbReference type="Ensembl" id="ENSSSCP00050027918.1"/>
    </source>
</evidence>
<evidence type="ECO:0000256" key="2">
    <source>
        <dbReference type="ARBA" id="ARBA00008654"/>
    </source>
</evidence>
<dbReference type="PANTHER" id="PTHR10696:SF33">
    <property type="entry name" value="GAMMA-BUTYROBETAINE DIOXYGENASE"/>
    <property type="match status" value="1"/>
</dbReference>
<name>A0A8D1MPV4_PIG</name>
<evidence type="ECO:0000256" key="1">
    <source>
        <dbReference type="ARBA" id="ARBA00001954"/>
    </source>
</evidence>
<comment type="similarity">
    <text evidence="2">Belongs to the gamma-BBH/TMLD family.</text>
</comment>
<dbReference type="InterPro" id="IPR050411">
    <property type="entry name" value="AlphaKG_dependent_hydroxylases"/>
</dbReference>
<proteinExistence type="inferred from homology"/>
<keyword evidence="3" id="KW-0479">Metal-binding</keyword>
<reference evidence="8" key="1">
    <citation type="submission" date="2025-08" db="UniProtKB">
        <authorList>
            <consortium name="Ensembl"/>
        </authorList>
    </citation>
    <scope>IDENTIFICATION</scope>
</reference>
<dbReference type="AlphaFoldDB" id="A0A8D1MPV4"/>
<keyword evidence="5" id="KW-0560">Oxidoreductase</keyword>
<evidence type="ECO:0000313" key="9">
    <source>
        <dbReference type="Proteomes" id="UP000694571"/>
    </source>
</evidence>
<evidence type="ECO:0000259" key="7">
    <source>
        <dbReference type="Pfam" id="PF06155"/>
    </source>
</evidence>
<organism evidence="8 9">
    <name type="scientific">Sus scrofa</name>
    <name type="common">Pig</name>
    <dbReference type="NCBI Taxonomy" id="9823"/>
    <lineage>
        <taxon>Eukaryota</taxon>
        <taxon>Metazoa</taxon>
        <taxon>Chordata</taxon>
        <taxon>Craniata</taxon>
        <taxon>Vertebrata</taxon>
        <taxon>Euteleostomi</taxon>
        <taxon>Mammalia</taxon>
        <taxon>Eutheria</taxon>
        <taxon>Laurasiatheria</taxon>
        <taxon>Artiodactyla</taxon>
        <taxon>Suina</taxon>
        <taxon>Suidae</taxon>
        <taxon>Sus</taxon>
    </lineage>
</organism>
<comment type="cofactor">
    <cofactor evidence="1">
        <name>Fe(2+)</name>
        <dbReference type="ChEBI" id="CHEBI:29033"/>
    </cofactor>
</comment>
<evidence type="ECO:0000256" key="4">
    <source>
        <dbReference type="ARBA" id="ARBA00022964"/>
    </source>
</evidence>
<dbReference type="InterPro" id="IPR042098">
    <property type="entry name" value="TauD-like_sf"/>
</dbReference>
<evidence type="ECO:0000256" key="3">
    <source>
        <dbReference type="ARBA" id="ARBA00022723"/>
    </source>
</evidence>
<dbReference type="GO" id="GO:0046872">
    <property type="term" value="F:metal ion binding"/>
    <property type="evidence" value="ECO:0007669"/>
    <property type="project" value="UniProtKB-KW"/>
</dbReference>
<dbReference type="InterPro" id="IPR010376">
    <property type="entry name" value="GBBH-like_N"/>
</dbReference>
<keyword evidence="4" id="KW-0223">Dioxygenase</keyword>
<accession>A0A8D1MPV4</accession>
<dbReference type="Pfam" id="PF06155">
    <property type="entry name" value="GBBH-like_N"/>
    <property type="match status" value="1"/>
</dbReference>
<dbReference type="Gene3D" id="3.60.130.10">
    <property type="entry name" value="Clavaminate synthase-like"/>
    <property type="match status" value="1"/>
</dbReference>
<dbReference type="PANTHER" id="PTHR10696">
    <property type="entry name" value="GAMMA-BUTYROBETAINE HYDROXYLASE-RELATED"/>
    <property type="match status" value="1"/>
</dbReference>
<dbReference type="FunFam" id="3.30.2020.30:FF:000002">
    <property type="entry name" value="Putative gamma-butyrobetaine dioxygenase"/>
    <property type="match status" value="1"/>
</dbReference>
<protein>
    <recommendedName>
        <fullName evidence="7">Gamma-butyrobetaine hydroxylase-like N-terminal domain-containing protein</fullName>
    </recommendedName>
</protein>
<evidence type="ECO:0000256" key="6">
    <source>
        <dbReference type="ARBA" id="ARBA00023004"/>
    </source>
</evidence>
<dbReference type="GO" id="GO:0051213">
    <property type="term" value="F:dioxygenase activity"/>
    <property type="evidence" value="ECO:0007669"/>
    <property type="project" value="UniProtKB-KW"/>
</dbReference>
<dbReference type="Proteomes" id="UP000694571">
    <property type="component" value="Unplaced"/>
</dbReference>
<dbReference type="InterPro" id="IPR038492">
    <property type="entry name" value="GBBH-like_N_sf"/>
</dbReference>
<dbReference type="Gene3D" id="3.30.2020.30">
    <property type="match status" value="1"/>
</dbReference>
<dbReference type="SUPFAM" id="SSF51197">
    <property type="entry name" value="Clavaminate synthase-like"/>
    <property type="match status" value="1"/>
</dbReference>
<feature type="domain" description="Gamma-butyrobetaine hydroxylase-like N-terminal" evidence="7">
    <location>
        <begin position="14"/>
        <end position="91"/>
    </location>
</feature>
<dbReference type="Ensembl" id="ENSSSCT00050064825.1">
    <property type="protein sequence ID" value="ENSSSCP00050027918.1"/>
    <property type="gene ID" value="ENSSSCG00050047590.1"/>
</dbReference>